<keyword evidence="4" id="KW-0539">Nucleus</keyword>
<dbReference type="Gene3D" id="2.170.150.80">
    <property type="entry name" value="NAC domain"/>
    <property type="match status" value="1"/>
</dbReference>
<dbReference type="InterPro" id="IPR044799">
    <property type="entry name" value="SOG1-like"/>
</dbReference>
<dbReference type="Pfam" id="PF02365">
    <property type="entry name" value="NAM"/>
    <property type="match status" value="1"/>
</dbReference>
<reference evidence="6" key="2">
    <citation type="submission" date="2020-10" db="EMBL/GenBank/DDBJ databases">
        <authorList>
            <person name="Cooper E.A."/>
            <person name="Brenton Z.W."/>
            <person name="Flinn B.S."/>
            <person name="Jenkins J."/>
            <person name="Shu S."/>
            <person name="Flowers D."/>
            <person name="Luo F."/>
            <person name="Wang Y."/>
            <person name="Xia P."/>
            <person name="Barry K."/>
            <person name="Daum C."/>
            <person name="Lipzen A."/>
            <person name="Yoshinaga Y."/>
            <person name="Schmutz J."/>
            <person name="Saski C."/>
            <person name="Vermerris W."/>
            <person name="Kresovich S."/>
        </authorList>
    </citation>
    <scope>NUCLEOTIDE SEQUENCE</scope>
</reference>
<evidence type="ECO:0000256" key="3">
    <source>
        <dbReference type="ARBA" id="ARBA00023163"/>
    </source>
</evidence>
<feature type="domain" description="NAC" evidence="5">
    <location>
        <begin position="117"/>
        <end position="170"/>
    </location>
</feature>
<evidence type="ECO:0000256" key="1">
    <source>
        <dbReference type="ARBA" id="ARBA00023015"/>
    </source>
</evidence>
<comment type="caution">
    <text evidence="6">The sequence shown here is derived from an EMBL/GenBank/DDBJ whole genome shotgun (WGS) entry which is preliminary data.</text>
</comment>
<dbReference type="GO" id="GO:0003700">
    <property type="term" value="F:DNA-binding transcription factor activity"/>
    <property type="evidence" value="ECO:0007669"/>
    <property type="project" value="InterPro"/>
</dbReference>
<keyword evidence="2" id="KW-0238">DNA-binding</keyword>
<protein>
    <recommendedName>
        <fullName evidence="5">NAC domain-containing protein</fullName>
    </recommendedName>
</protein>
<dbReference type="AlphaFoldDB" id="A0A921UCB2"/>
<name>A0A921UCB2_SORBI</name>
<evidence type="ECO:0000256" key="4">
    <source>
        <dbReference type="ARBA" id="ARBA00023242"/>
    </source>
</evidence>
<evidence type="ECO:0000313" key="7">
    <source>
        <dbReference type="Proteomes" id="UP000807115"/>
    </source>
</evidence>
<evidence type="ECO:0000259" key="5">
    <source>
        <dbReference type="Pfam" id="PF02365"/>
    </source>
</evidence>
<keyword evidence="3" id="KW-0804">Transcription</keyword>
<dbReference type="InterPro" id="IPR036093">
    <property type="entry name" value="NAC_dom_sf"/>
</dbReference>
<dbReference type="Proteomes" id="UP000807115">
    <property type="component" value="Chromosome 6"/>
</dbReference>
<organism evidence="6 7">
    <name type="scientific">Sorghum bicolor</name>
    <name type="common">Sorghum</name>
    <name type="synonym">Sorghum vulgare</name>
    <dbReference type="NCBI Taxonomy" id="4558"/>
    <lineage>
        <taxon>Eukaryota</taxon>
        <taxon>Viridiplantae</taxon>
        <taxon>Streptophyta</taxon>
        <taxon>Embryophyta</taxon>
        <taxon>Tracheophyta</taxon>
        <taxon>Spermatophyta</taxon>
        <taxon>Magnoliopsida</taxon>
        <taxon>Liliopsida</taxon>
        <taxon>Poales</taxon>
        <taxon>Poaceae</taxon>
        <taxon>PACMAD clade</taxon>
        <taxon>Panicoideae</taxon>
        <taxon>Andropogonodae</taxon>
        <taxon>Andropogoneae</taxon>
        <taxon>Sorghinae</taxon>
        <taxon>Sorghum</taxon>
    </lineage>
</organism>
<keyword evidence="1" id="KW-0805">Transcription regulation</keyword>
<evidence type="ECO:0000313" key="6">
    <source>
        <dbReference type="EMBL" id="KAG0526288.1"/>
    </source>
</evidence>
<dbReference type="GO" id="GO:0003677">
    <property type="term" value="F:DNA binding"/>
    <property type="evidence" value="ECO:0007669"/>
    <property type="project" value="UniProtKB-KW"/>
</dbReference>
<dbReference type="EMBL" id="CM027685">
    <property type="protein sequence ID" value="KAG0526288.1"/>
    <property type="molecule type" value="Genomic_DNA"/>
</dbReference>
<reference evidence="6" key="1">
    <citation type="journal article" date="2019" name="BMC Genomics">
        <title>A new reference genome for Sorghum bicolor reveals high levels of sequence similarity between sweet and grain genotypes: implications for the genetics of sugar metabolism.</title>
        <authorList>
            <person name="Cooper E.A."/>
            <person name="Brenton Z.W."/>
            <person name="Flinn B.S."/>
            <person name="Jenkins J."/>
            <person name="Shu S."/>
            <person name="Flowers D."/>
            <person name="Luo F."/>
            <person name="Wang Y."/>
            <person name="Xia P."/>
            <person name="Barry K."/>
            <person name="Daum C."/>
            <person name="Lipzen A."/>
            <person name="Yoshinaga Y."/>
            <person name="Schmutz J."/>
            <person name="Saski C."/>
            <person name="Vermerris W."/>
            <person name="Kresovich S."/>
        </authorList>
    </citation>
    <scope>NUCLEOTIDE SEQUENCE</scope>
</reference>
<sequence>MDTSWIMNGLGFAEKIRTATQSFTLRFGELFAKPHIKCTNCDCNVDLSNDGSQLRLTDMFLSWTALPAGVKFDPTDLEILHHLQGKSSLPNSVVLNAYDTGNRTRQRIIATGNICDTVASGNNRWHKTGSSKPVFDENGVRKGWKKILVLYKAPKKVGAKPEGENWVMHQTPMTDPPQLRRLHSSTSNTEQYTPIQEYQCGTSKMKVEAAECSSCFAELSPAIPTSDEPICSPTDALDTGLDASLPVDGPSMDLFDGLPDLDNTLPFTGTPSGSGGSISLHEIFGQQDSLGAWPDGFL</sequence>
<dbReference type="SUPFAM" id="SSF101941">
    <property type="entry name" value="NAC domain"/>
    <property type="match status" value="1"/>
</dbReference>
<dbReference type="InterPro" id="IPR003441">
    <property type="entry name" value="NAC-dom"/>
</dbReference>
<evidence type="ECO:0000256" key="2">
    <source>
        <dbReference type="ARBA" id="ARBA00023125"/>
    </source>
</evidence>
<dbReference type="PANTHER" id="PTHR31079:SF25">
    <property type="entry name" value="NAC DOMAIN TRANSCRIPTION FACTOR SUPERFAMILY PROTEIN-RELATED"/>
    <property type="match status" value="1"/>
</dbReference>
<gene>
    <name evidence="6" type="ORF">BDA96_06G133100</name>
</gene>
<proteinExistence type="predicted"/>
<dbReference type="PANTHER" id="PTHR31079">
    <property type="entry name" value="NAC DOMAIN-CONTAINING PROTEIN 73"/>
    <property type="match status" value="1"/>
</dbReference>
<accession>A0A921UCB2</accession>